<dbReference type="Proteomes" id="UP000009073">
    <property type="component" value="Chromosome"/>
</dbReference>
<dbReference type="InterPro" id="IPR043135">
    <property type="entry name" value="Fur_C"/>
</dbReference>
<keyword evidence="5" id="KW-0238">DNA-binding</keyword>
<keyword evidence="8" id="KW-0408">Iron</keyword>
<dbReference type="EMBL" id="CP001616">
    <property type="protein sequence ID" value="ACQ94501.1"/>
    <property type="molecule type" value="Genomic_DNA"/>
</dbReference>
<dbReference type="STRING" id="595494.Tola_2912"/>
<keyword evidence="10" id="KW-1185">Reference proteome</keyword>
<keyword evidence="7" id="KW-0479">Metal-binding</keyword>
<dbReference type="Gene3D" id="3.30.1490.190">
    <property type="match status" value="1"/>
</dbReference>
<dbReference type="InterPro" id="IPR002481">
    <property type="entry name" value="FUR"/>
</dbReference>
<dbReference type="RefSeq" id="WP_015879950.1">
    <property type="nucleotide sequence ID" value="NC_012691.1"/>
</dbReference>
<protein>
    <submittedName>
        <fullName evidence="9">Ferric uptake regulator family protein</fullName>
    </submittedName>
</protein>
<sequence>MQHASPHCEHNQAGLTTNRKLVLDALLQADRAVSAYDVLQLLRAREVHWQPPTVYRALGFLVEAGMVHYIQSIQKYMVCHHQHCGHVTQLLICHQCGLVQEVPIAESLVAELEQQAATHQFELIPQFLELQGICKTCKDAKAS</sequence>
<dbReference type="InterPro" id="IPR036388">
    <property type="entry name" value="WH-like_DNA-bd_sf"/>
</dbReference>
<reference evidence="9 10" key="2">
    <citation type="journal article" date="2011" name="Stand. Genomic Sci.">
        <title>Complete genome sequence of Tolumonas auensis type strain (TA 4).</title>
        <authorList>
            <person name="Chertkov O."/>
            <person name="Copeland A."/>
            <person name="Lucas S."/>
            <person name="Lapidus A."/>
            <person name="Berry K.W."/>
            <person name="Detter J.C."/>
            <person name="Del Rio T.G."/>
            <person name="Hammon N."/>
            <person name="Dalin E."/>
            <person name="Tice H."/>
            <person name="Pitluck S."/>
            <person name="Richardson P."/>
            <person name="Bruce D."/>
            <person name="Goodwin L."/>
            <person name="Han C."/>
            <person name="Tapia R."/>
            <person name="Saunders E."/>
            <person name="Schmutz J."/>
            <person name="Brettin T."/>
            <person name="Larimer F."/>
            <person name="Land M."/>
            <person name="Hauser L."/>
            <person name="Spring S."/>
            <person name="Rohde M."/>
            <person name="Kyrpides N.C."/>
            <person name="Ivanova N."/>
            <person name="Goker M."/>
            <person name="Beller H.R."/>
            <person name="Klenk H.P."/>
            <person name="Woyke T."/>
        </authorList>
    </citation>
    <scope>NUCLEOTIDE SEQUENCE [LARGE SCALE GENOMIC DNA]</scope>
    <source>
        <strain evidence="10">DSM 9187 / TA4</strain>
    </source>
</reference>
<dbReference type="Gene3D" id="1.10.10.10">
    <property type="entry name" value="Winged helix-like DNA-binding domain superfamily/Winged helix DNA-binding domain"/>
    <property type="match status" value="1"/>
</dbReference>
<evidence type="ECO:0000256" key="7">
    <source>
        <dbReference type="PIRSR" id="PIRSR602481-1"/>
    </source>
</evidence>
<proteinExistence type="inferred from homology"/>
<dbReference type="GO" id="GO:0005829">
    <property type="term" value="C:cytosol"/>
    <property type="evidence" value="ECO:0007669"/>
    <property type="project" value="TreeGrafter"/>
</dbReference>
<dbReference type="InterPro" id="IPR036390">
    <property type="entry name" value="WH_DNA-bd_sf"/>
</dbReference>
<evidence type="ECO:0000256" key="5">
    <source>
        <dbReference type="ARBA" id="ARBA00023125"/>
    </source>
</evidence>
<dbReference type="SUPFAM" id="SSF46785">
    <property type="entry name" value="Winged helix' DNA-binding domain"/>
    <property type="match status" value="1"/>
</dbReference>
<name>C4LCJ7_TOLAT</name>
<keyword evidence="4" id="KW-0805">Transcription regulation</keyword>
<keyword evidence="3 7" id="KW-0862">Zinc</keyword>
<comment type="cofactor">
    <cofactor evidence="8">
        <name>Mn(2+)</name>
        <dbReference type="ChEBI" id="CHEBI:29035"/>
    </cofactor>
    <cofactor evidence="8">
        <name>Fe(2+)</name>
        <dbReference type="ChEBI" id="CHEBI:29033"/>
    </cofactor>
    <text evidence="8">Binds 1 Mn(2+) or Fe(2+) ion per subunit.</text>
</comment>
<dbReference type="GO" id="GO:0008270">
    <property type="term" value="F:zinc ion binding"/>
    <property type="evidence" value="ECO:0007669"/>
    <property type="project" value="TreeGrafter"/>
</dbReference>
<feature type="binding site" evidence="8">
    <location>
        <position position="83"/>
    </location>
    <ligand>
        <name>Fe cation</name>
        <dbReference type="ChEBI" id="CHEBI:24875"/>
    </ligand>
</feature>
<feature type="binding site" evidence="7">
    <location>
        <position position="96"/>
    </location>
    <ligand>
        <name>Zn(2+)</name>
        <dbReference type="ChEBI" id="CHEBI:29105"/>
    </ligand>
</feature>
<evidence type="ECO:0000313" key="10">
    <source>
        <dbReference type="Proteomes" id="UP000009073"/>
    </source>
</evidence>
<feature type="binding site" evidence="7">
    <location>
        <position position="93"/>
    </location>
    <ligand>
        <name>Zn(2+)</name>
        <dbReference type="ChEBI" id="CHEBI:29105"/>
    </ligand>
</feature>
<keyword evidence="6" id="KW-0804">Transcription</keyword>
<comment type="cofactor">
    <cofactor evidence="7">
        <name>Zn(2+)</name>
        <dbReference type="ChEBI" id="CHEBI:29105"/>
    </cofactor>
    <text evidence="7">Binds 1 zinc ion per subunit.</text>
</comment>
<evidence type="ECO:0000256" key="6">
    <source>
        <dbReference type="ARBA" id="ARBA00023163"/>
    </source>
</evidence>
<reference evidence="10" key="1">
    <citation type="submission" date="2009-05" db="EMBL/GenBank/DDBJ databases">
        <title>Complete sequence of Tolumonas auensis DSM 9187.</title>
        <authorList>
            <consortium name="US DOE Joint Genome Institute"/>
            <person name="Lucas S."/>
            <person name="Copeland A."/>
            <person name="Lapidus A."/>
            <person name="Glavina del Rio T."/>
            <person name="Tice H."/>
            <person name="Bruce D."/>
            <person name="Goodwin L."/>
            <person name="Pitluck S."/>
            <person name="Chertkov O."/>
            <person name="Brettin T."/>
            <person name="Detter J.C."/>
            <person name="Han C."/>
            <person name="Larimer F."/>
            <person name="Land M."/>
            <person name="Hauser L."/>
            <person name="Kyrpides N."/>
            <person name="Mikhailova N."/>
            <person name="Spring S."/>
            <person name="Beller H."/>
        </authorList>
    </citation>
    <scope>NUCLEOTIDE SEQUENCE [LARGE SCALE GENOMIC DNA]</scope>
    <source>
        <strain evidence="10">DSM 9187 / TA4</strain>
    </source>
</reference>
<feature type="binding site" evidence="7">
    <location>
        <position position="137"/>
    </location>
    <ligand>
        <name>Zn(2+)</name>
        <dbReference type="ChEBI" id="CHEBI:29105"/>
    </ligand>
</feature>
<dbReference type="PANTHER" id="PTHR33202">
    <property type="entry name" value="ZINC UPTAKE REGULATION PROTEIN"/>
    <property type="match status" value="1"/>
</dbReference>
<dbReference type="Pfam" id="PF01475">
    <property type="entry name" value="FUR"/>
    <property type="match status" value="1"/>
</dbReference>
<evidence type="ECO:0000256" key="8">
    <source>
        <dbReference type="PIRSR" id="PIRSR602481-2"/>
    </source>
</evidence>
<evidence type="ECO:0000256" key="2">
    <source>
        <dbReference type="ARBA" id="ARBA00022491"/>
    </source>
</evidence>
<dbReference type="OrthoDB" id="9801127at2"/>
<evidence type="ECO:0000256" key="3">
    <source>
        <dbReference type="ARBA" id="ARBA00022833"/>
    </source>
</evidence>
<evidence type="ECO:0000256" key="1">
    <source>
        <dbReference type="ARBA" id="ARBA00007957"/>
    </source>
</evidence>
<evidence type="ECO:0000256" key="4">
    <source>
        <dbReference type="ARBA" id="ARBA00023015"/>
    </source>
</evidence>
<dbReference type="GO" id="GO:1900376">
    <property type="term" value="P:regulation of secondary metabolite biosynthetic process"/>
    <property type="evidence" value="ECO:0007669"/>
    <property type="project" value="TreeGrafter"/>
</dbReference>
<dbReference type="GO" id="GO:0003700">
    <property type="term" value="F:DNA-binding transcription factor activity"/>
    <property type="evidence" value="ECO:0007669"/>
    <property type="project" value="InterPro"/>
</dbReference>
<keyword evidence="2" id="KW-0678">Repressor</keyword>
<feature type="binding site" evidence="7">
    <location>
        <position position="134"/>
    </location>
    <ligand>
        <name>Zn(2+)</name>
        <dbReference type="ChEBI" id="CHEBI:29105"/>
    </ligand>
</feature>
<dbReference type="GO" id="GO:0045892">
    <property type="term" value="P:negative regulation of DNA-templated transcription"/>
    <property type="evidence" value="ECO:0007669"/>
    <property type="project" value="TreeGrafter"/>
</dbReference>
<dbReference type="GO" id="GO:0000976">
    <property type="term" value="F:transcription cis-regulatory region binding"/>
    <property type="evidence" value="ECO:0007669"/>
    <property type="project" value="TreeGrafter"/>
</dbReference>
<organism evidence="9 10">
    <name type="scientific">Tolumonas auensis (strain DSM 9187 / NBRC 110442 / TA 4)</name>
    <dbReference type="NCBI Taxonomy" id="595494"/>
    <lineage>
        <taxon>Bacteria</taxon>
        <taxon>Pseudomonadati</taxon>
        <taxon>Pseudomonadota</taxon>
        <taxon>Gammaproteobacteria</taxon>
        <taxon>Aeromonadales</taxon>
        <taxon>Aeromonadaceae</taxon>
        <taxon>Tolumonas</taxon>
    </lineage>
</organism>
<comment type="similarity">
    <text evidence="1">Belongs to the Fur family.</text>
</comment>
<dbReference type="PANTHER" id="PTHR33202:SF6">
    <property type="entry name" value="ZINC UPTAKE REGULATION PROTEIN"/>
    <property type="match status" value="1"/>
</dbReference>
<dbReference type="KEGG" id="tau:Tola_2912"/>
<gene>
    <name evidence="9" type="ordered locus">Tola_2912</name>
</gene>
<dbReference type="eggNOG" id="COG0735">
    <property type="taxonomic scope" value="Bacteria"/>
</dbReference>
<dbReference type="HOGENOM" id="CLU_096072_2_1_6"/>
<evidence type="ECO:0000313" key="9">
    <source>
        <dbReference type="EMBL" id="ACQ94501.1"/>
    </source>
</evidence>
<dbReference type="AlphaFoldDB" id="C4LCJ7"/>
<accession>C4LCJ7</accession>